<dbReference type="SUPFAM" id="SSF51197">
    <property type="entry name" value="Clavaminate synthase-like"/>
    <property type="match status" value="1"/>
</dbReference>
<keyword evidence="2" id="KW-1185">Reference proteome</keyword>
<dbReference type="EMBL" id="JAOPGA020001250">
    <property type="protein sequence ID" value="KAL0486595.1"/>
    <property type="molecule type" value="Genomic_DNA"/>
</dbReference>
<comment type="caution">
    <text evidence="1">The sequence shown here is derived from an EMBL/GenBank/DDBJ whole genome shotgun (WGS) entry which is preliminary data.</text>
</comment>
<dbReference type="InterPro" id="IPR010856">
    <property type="entry name" value="Gig2-like"/>
</dbReference>
<dbReference type="PANTHER" id="PTHR30613:SF1">
    <property type="entry name" value="DUF1479 DOMAIN PROTEIN (AFU_ORTHOLOGUE AFUA_5G09280)"/>
    <property type="match status" value="1"/>
</dbReference>
<organism evidence="1 2">
    <name type="scientific">Acrasis kona</name>
    <dbReference type="NCBI Taxonomy" id="1008807"/>
    <lineage>
        <taxon>Eukaryota</taxon>
        <taxon>Discoba</taxon>
        <taxon>Heterolobosea</taxon>
        <taxon>Tetramitia</taxon>
        <taxon>Eutetramitia</taxon>
        <taxon>Acrasidae</taxon>
        <taxon>Acrasis</taxon>
    </lineage>
</organism>
<name>A0AAW2ZAW5_9EUKA</name>
<dbReference type="Pfam" id="PF07350">
    <property type="entry name" value="Gig2-like"/>
    <property type="match status" value="1"/>
</dbReference>
<evidence type="ECO:0000313" key="2">
    <source>
        <dbReference type="Proteomes" id="UP001431209"/>
    </source>
</evidence>
<protein>
    <submittedName>
        <fullName evidence="1">YbiU</fullName>
    </submittedName>
</protein>
<sequence length="436" mass="49588">MMGIEHLEPPSVVEDAFKVKKDLWTGKEDPSVSYSRLLQSIQEEVAIIQKADQENKSVIPEISFEAIDSTPTTTIQEIKKRGCVVVRGTVGKEQAERWAQMAEDYVTKDNNYTHEVNVDADKKNFFAESTPQIYGVYWGKAQIQARQHENVAKVRSYLNRLWSFESNDEWSFDPDKECSYADRQRIRQPGNISGLAPHVDGGSVERWVDPGYVEFYKDVYNGNWESFDPWNGVARVRTEELPSPNVCTVFRTYQGWLALSKQGKNDGTLQVVPLVKQSTAHLLLKSFQQSVDSDDPFCGAFEGRQFKILEKYHAELLKGLISIPEVQPGDMVFWHPDLIHAVEREHKGNGKSSVLYIGGAPLCKKNALYVKKQKKDFLNGEAGPDFPQEHKEVDYNNRASVEDLTDLGKKQMGFEAWDTQQGDKDARIKLLEECSI</sequence>
<gene>
    <name evidence="1" type="ORF">AKO1_001406</name>
</gene>
<dbReference type="PANTHER" id="PTHR30613">
    <property type="entry name" value="UNCHARACTERIZED PROTEIN YBIU-RELATED"/>
    <property type="match status" value="1"/>
</dbReference>
<accession>A0AAW2ZAW5</accession>
<evidence type="ECO:0000313" key="1">
    <source>
        <dbReference type="EMBL" id="KAL0486595.1"/>
    </source>
</evidence>
<proteinExistence type="predicted"/>
<dbReference type="Gene3D" id="2.60.120.330">
    <property type="entry name" value="B-lactam Antibiotic, Isopenicillin N Synthase, Chain"/>
    <property type="match status" value="1"/>
</dbReference>
<dbReference type="Proteomes" id="UP001431209">
    <property type="component" value="Unassembled WGS sequence"/>
</dbReference>
<dbReference type="InterPro" id="IPR027443">
    <property type="entry name" value="IPNS-like_sf"/>
</dbReference>
<reference evidence="1 2" key="1">
    <citation type="submission" date="2024-03" db="EMBL/GenBank/DDBJ databases">
        <title>The Acrasis kona genome and developmental transcriptomes reveal deep origins of eukaryotic multicellular pathways.</title>
        <authorList>
            <person name="Sheikh S."/>
            <person name="Fu C.-J."/>
            <person name="Brown M.W."/>
            <person name="Baldauf S.L."/>
        </authorList>
    </citation>
    <scope>NUCLEOTIDE SEQUENCE [LARGE SCALE GENOMIC DNA]</scope>
    <source>
        <strain evidence="1 2">ATCC MYA-3509</strain>
    </source>
</reference>
<dbReference type="AlphaFoldDB" id="A0AAW2ZAW5"/>